<evidence type="ECO:0000313" key="2">
    <source>
        <dbReference type="EMBL" id="MBE8715271.1"/>
    </source>
</evidence>
<keyword evidence="1" id="KW-0812">Transmembrane</keyword>
<protein>
    <submittedName>
        <fullName evidence="2">Uncharacterized protein</fullName>
    </submittedName>
</protein>
<feature type="transmembrane region" description="Helical" evidence="1">
    <location>
        <begin position="66"/>
        <end position="85"/>
    </location>
</feature>
<accession>A0A928YRG3</accession>
<keyword evidence="1" id="KW-0472">Membrane</keyword>
<dbReference type="AlphaFoldDB" id="A0A928YRG3"/>
<organism evidence="2 3">
    <name type="scientific">Sphingobacterium hungaricum</name>
    <dbReference type="NCBI Taxonomy" id="2082723"/>
    <lineage>
        <taxon>Bacteria</taxon>
        <taxon>Pseudomonadati</taxon>
        <taxon>Bacteroidota</taxon>
        <taxon>Sphingobacteriia</taxon>
        <taxon>Sphingobacteriales</taxon>
        <taxon>Sphingobacteriaceae</taxon>
        <taxon>Sphingobacterium</taxon>
    </lineage>
</organism>
<gene>
    <name evidence="2" type="ORF">C4F49_16450</name>
</gene>
<dbReference type="Proteomes" id="UP000616201">
    <property type="component" value="Unassembled WGS sequence"/>
</dbReference>
<evidence type="ECO:0000313" key="3">
    <source>
        <dbReference type="Proteomes" id="UP000616201"/>
    </source>
</evidence>
<evidence type="ECO:0000256" key="1">
    <source>
        <dbReference type="SAM" id="Phobius"/>
    </source>
</evidence>
<name>A0A928YRG3_9SPHI</name>
<keyword evidence="1" id="KW-1133">Transmembrane helix</keyword>
<comment type="caution">
    <text evidence="2">The sequence shown here is derived from an EMBL/GenBank/DDBJ whole genome shotgun (WGS) entry which is preliminary data.</text>
</comment>
<sequence>MNPKKSVIRCPECGSKKTKYIDDQVFSCLSCSASFYVETNQTTVNHKHTYNATPKPAPVSSQAKKTILVCLGVFALLFLFFIFMIKPGDNPEHGLGPITNDKAKYTFDVADSKAFIDQSKNPKLFITGSIQSSDYQNNKYKNQNYWAVYDVVKGAYEQIAPVDNNANGSIGINRLKSYKLDDGNIYTIAGETMLFKYDLITKSMQLLNSEIIGNVKELQSGIASIVKTSHNFSAFEIRSNSDKRVTYYPISKLYNTDNFDYTIKNHSYPNDKPTVFFYPTANQPSFLVRYTANYSVGYPFCFNPSIDSEFDENENFKSASFSNYWVTASRLIDMQALNTSNKVYDMTLLDFRDGIVAVAVKTSNVATEKLMIQWQDYDGKLLWSSPSDVTYLYDYSGTISKEHGLLVGSDDKYYFYDNQGTLVKELELEELSFDLD</sequence>
<reference evidence="2" key="1">
    <citation type="submission" date="2018-02" db="EMBL/GenBank/DDBJ databases">
        <authorList>
            <person name="Vasarhelyi B.M."/>
            <person name="Deshmukh S."/>
            <person name="Balint B."/>
            <person name="Kukolya J."/>
        </authorList>
    </citation>
    <scope>NUCLEOTIDE SEQUENCE</scope>
    <source>
        <strain evidence="2">KB22</strain>
    </source>
</reference>
<dbReference type="RefSeq" id="WP_196937114.1">
    <property type="nucleotide sequence ID" value="NZ_MU158698.1"/>
</dbReference>
<keyword evidence="3" id="KW-1185">Reference proteome</keyword>
<dbReference type="EMBL" id="PRDK01000009">
    <property type="protein sequence ID" value="MBE8715271.1"/>
    <property type="molecule type" value="Genomic_DNA"/>
</dbReference>
<proteinExistence type="predicted"/>